<dbReference type="KEGG" id="cbr:CBG_19931"/>
<dbReference type="eggNOG" id="ENOG502TJXB">
    <property type="taxonomic scope" value="Eukaryota"/>
</dbReference>
<organism evidence="2 3">
    <name type="scientific">Caenorhabditis briggsae</name>
    <dbReference type="NCBI Taxonomy" id="6238"/>
    <lineage>
        <taxon>Eukaryota</taxon>
        <taxon>Metazoa</taxon>
        <taxon>Ecdysozoa</taxon>
        <taxon>Nematoda</taxon>
        <taxon>Chromadorea</taxon>
        <taxon>Rhabditida</taxon>
        <taxon>Rhabditina</taxon>
        <taxon>Rhabditomorpha</taxon>
        <taxon>Rhabditoidea</taxon>
        <taxon>Rhabditidae</taxon>
        <taxon>Peloderinae</taxon>
        <taxon>Caenorhabditis</taxon>
    </lineage>
</organism>
<dbReference type="Proteomes" id="UP000008549">
    <property type="component" value="Unassembled WGS sequence"/>
</dbReference>
<dbReference type="GeneID" id="8575874"/>
<dbReference type="WormBase" id="CBG19931">
    <property type="protein sequence ID" value="CBP47136"/>
    <property type="gene ID" value="WBGene00039057"/>
</dbReference>
<dbReference type="OMA" id="DILMIFE"/>
<protein>
    <submittedName>
        <fullName evidence="2">Protein CBG19931</fullName>
    </submittedName>
</protein>
<proteinExistence type="predicted"/>
<dbReference type="Pfam" id="PF00646">
    <property type="entry name" value="F-box"/>
    <property type="match status" value="1"/>
</dbReference>
<evidence type="ECO:0000313" key="2">
    <source>
        <dbReference type="EMBL" id="CAP37086.2"/>
    </source>
</evidence>
<dbReference type="PROSITE" id="PS50181">
    <property type="entry name" value="FBOX"/>
    <property type="match status" value="1"/>
</dbReference>
<dbReference type="RefSeq" id="XP_002633878.2">
    <property type="nucleotide sequence ID" value="XM_002633832.2"/>
</dbReference>
<feature type="domain" description="F-box" evidence="1">
    <location>
        <begin position="1"/>
        <end position="48"/>
    </location>
</feature>
<evidence type="ECO:0000313" key="4">
    <source>
        <dbReference type="WormBase" id="CBG19931"/>
    </source>
</evidence>
<name>A8XWR7_CAEBR</name>
<dbReference type="PANTHER" id="PTHR21503:SF8">
    <property type="entry name" value="F-BOX ASSOCIATED DOMAIN-CONTAINING PROTEIN-RELATED"/>
    <property type="match status" value="1"/>
</dbReference>
<dbReference type="HOGENOM" id="CLU_040220_3_1_1"/>
<reference evidence="2 3" key="1">
    <citation type="journal article" date="2003" name="PLoS Biol.">
        <title>The genome sequence of Caenorhabditis briggsae: a platform for comparative genomics.</title>
        <authorList>
            <person name="Stein L.D."/>
            <person name="Bao Z."/>
            <person name="Blasiar D."/>
            <person name="Blumenthal T."/>
            <person name="Brent M.R."/>
            <person name="Chen N."/>
            <person name="Chinwalla A."/>
            <person name="Clarke L."/>
            <person name="Clee C."/>
            <person name="Coghlan A."/>
            <person name="Coulson A."/>
            <person name="D'Eustachio P."/>
            <person name="Fitch D.H."/>
            <person name="Fulton L.A."/>
            <person name="Fulton R.E."/>
            <person name="Griffiths-Jones S."/>
            <person name="Harris T.W."/>
            <person name="Hillier L.W."/>
            <person name="Kamath R."/>
            <person name="Kuwabara P.E."/>
            <person name="Mardis E.R."/>
            <person name="Marra M.A."/>
            <person name="Miner T.L."/>
            <person name="Minx P."/>
            <person name="Mullikin J.C."/>
            <person name="Plumb R.W."/>
            <person name="Rogers J."/>
            <person name="Schein J.E."/>
            <person name="Sohrmann M."/>
            <person name="Spieth J."/>
            <person name="Stajich J.E."/>
            <person name="Wei C."/>
            <person name="Willey D."/>
            <person name="Wilson R.K."/>
            <person name="Durbin R."/>
            <person name="Waterston R.H."/>
        </authorList>
    </citation>
    <scope>NUCLEOTIDE SEQUENCE [LARGE SCALE GENOMIC DNA]</scope>
    <source>
        <strain evidence="2 3">AF16</strain>
    </source>
</reference>
<keyword evidence="3" id="KW-1185">Reference proteome</keyword>
<evidence type="ECO:0000313" key="3">
    <source>
        <dbReference type="Proteomes" id="UP000008549"/>
    </source>
</evidence>
<dbReference type="AlphaFoldDB" id="A8XWR7"/>
<reference evidence="2 3" key="2">
    <citation type="journal article" date="2011" name="PLoS Genet.">
        <title>Caenorhabditis briggsae recombinant inbred line genotypes reveal inter-strain incompatibility and the evolution of recombination.</title>
        <authorList>
            <person name="Ross J.A."/>
            <person name="Koboldt D.C."/>
            <person name="Staisch J.E."/>
            <person name="Chamberlin H.M."/>
            <person name="Gupta B.P."/>
            <person name="Miller R.D."/>
            <person name="Baird S.E."/>
            <person name="Haag E.S."/>
        </authorList>
    </citation>
    <scope>NUCLEOTIDE SEQUENCE [LARGE SCALE GENOMIC DNA]</scope>
    <source>
        <strain evidence="2 3">AF16</strain>
    </source>
</reference>
<dbReference type="EMBL" id="HE601481">
    <property type="protein sequence ID" value="CAP37086.2"/>
    <property type="molecule type" value="Genomic_DNA"/>
</dbReference>
<gene>
    <name evidence="2 4" type="ORF">CBG19931</name>
    <name evidence="2" type="ORF">CBG_19931</name>
</gene>
<evidence type="ECO:0000259" key="1">
    <source>
        <dbReference type="PROSITE" id="PS50181"/>
    </source>
</evidence>
<dbReference type="InParanoid" id="A8XWR7"/>
<dbReference type="CTD" id="8575874"/>
<dbReference type="InterPro" id="IPR001810">
    <property type="entry name" value="F-box_dom"/>
</dbReference>
<sequence>MILSKYPGLIQNEILQNMKLSDLFLLSFVSKGMKKLIKPSQNRRLKSINSIVYAADGRNPLSAFIPRKPYDDILMIFEEFEETGIPDFQLNVSGTIIDFRLCTRARNKTFRLPENEFHPYPVACVPKSDRESVIESVHNYFLDFFGSSLQYYWKGDEMIDLHYYIPTQLQNVSFCTFMFFGSSVANTQKLENFFSSSPVLKSVQLFFWNSEISIKSESKFYQAESVDIEQSDNTSADILNHFQGKQAFMRCKKCKIWDLINFVKRWKSGKAFRKLEYLKVTVSLHEFNQIIMQNIIGVKYIDANKQPPTHTLPQV</sequence>
<accession>A8XWR7</accession>
<dbReference type="PANTHER" id="PTHR21503">
    <property type="entry name" value="F-BOX-CONTAINING HYPOTHETICAL PROTEIN C.ELEGANS"/>
    <property type="match status" value="1"/>
</dbReference>